<name>A0ACB6QXF4_9PLEO</name>
<dbReference type="Proteomes" id="UP000799755">
    <property type="component" value="Unassembled WGS sequence"/>
</dbReference>
<evidence type="ECO:0000313" key="1">
    <source>
        <dbReference type="EMBL" id="KAF2471482.1"/>
    </source>
</evidence>
<keyword evidence="2" id="KW-1185">Reference proteome</keyword>
<reference evidence="1" key="1">
    <citation type="journal article" date="2020" name="Stud. Mycol.">
        <title>101 Dothideomycetes genomes: a test case for predicting lifestyles and emergence of pathogens.</title>
        <authorList>
            <person name="Haridas S."/>
            <person name="Albert R."/>
            <person name="Binder M."/>
            <person name="Bloem J."/>
            <person name="Labutti K."/>
            <person name="Salamov A."/>
            <person name="Andreopoulos B."/>
            <person name="Baker S."/>
            <person name="Barry K."/>
            <person name="Bills G."/>
            <person name="Bluhm B."/>
            <person name="Cannon C."/>
            <person name="Castanera R."/>
            <person name="Culley D."/>
            <person name="Daum C."/>
            <person name="Ezra D."/>
            <person name="Gonzalez J."/>
            <person name="Henrissat B."/>
            <person name="Kuo A."/>
            <person name="Liang C."/>
            <person name="Lipzen A."/>
            <person name="Lutzoni F."/>
            <person name="Magnuson J."/>
            <person name="Mondo S."/>
            <person name="Nolan M."/>
            <person name="Ohm R."/>
            <person name="Pangilinan J."/>
            <person name="Park H.-J."/>
            <person name="Ramirez L."/>
            <person name="Alfaro M."/>
            <person name="Sun H."/>
            <person name="Tritt A."/>
            <person name="Yoshinaga Y."/>
            <person name="Zwiers L.-H."/>
            <person name="Turgeon B."/>
            <person name="Goodwin S."/>
            <person name="Spatafora J."/>
            <person name="Crous P."/>
            <person name="Grigoriev I."/>
        </authorList>
    </citation>
    <scope>NUCLEOTIDE SEQUENCE</scope>
    <source>
        <strain evidence="1">ATCC 200398</strain>
    </source>
</reference>
<dbReference type="EMBL" id="MU003505">
    <property type="protein sequence ID" value="KAF2471482.1"/>
    <property type="molecule type" value="Genomic_DNA"/>
</dbReference>
<comment type="caution">
    <text evidence="1">The sequence shown here is derived from an EMBL/GenBank/DDBJ whole genome shotgun (WGS) entry which is preliminary data.</text>
</comment>
<proteinExistence type="predicted"/>
<evidence type="ECO:0000313" key="2">
    <source>
        <dbReference type="Proteomes" id="UP000799755"/>
    </source>
</evidence>
<protein>
    <submittedName>
        <fullName evidence="1">Uncharacterized protein</fullName>
    </submittedName>
</protein>
<organism evidence="1 2">
    <name type="scientific">Lindgomyces ingoldianus</name>
    <dbReference type="NCBI Taxonomy" id="673940"/>
    <lineage>
        <taxon>Eukaryota</taxon>
        <taxon>Fungi</taxon>
        <taxon>Dikarya</taxon>
        <taxon>Ascomycota</taxon>
        <taxon>Pezizomycotina</taxon>
        <taxon>Dothideomycetes</taxon>
        <taxon>Pleosporomycetidae</taxon>
        <taxon>Pleosporales</taxon>
        <taxon>Lindgomycetaceae</taxon>
        <taxon>Lindgomyces</taxon>
    </lineage>
</organism>
<accession>A0ACB6QXF4</accession>
<gene>
    <name evidence="1" type="ORF">BDR25DRAFT_261093</name>
</gene>
<sequence length="394" mass="44091">MSTRSSIKWNPSLTDENEAYVVVIATTVMTALIILSTSMRIGMKLWCRLPLQIEDFLIVISLGINLASNAIEYESVKVGFGRHLQFLTRDQERALRRWNQIALCLANLAIWSVKLSICFFILSLIRGTYRRSRWVIYGLITITCIAHGSQTIVWATQARPLEKLWHPEVPGTVRTKKTLVNSIIAFTAISSVTDLFYAILPIYFFGNLQMSLQKKITVLALTGSGLLVFAASIIRVGFVNDFKDPDMSWALRRVYVCTIVERNLAEFIADLPAIFPLIRSMHKKVVTVITQGSRGTSKSGSYGPTNSLTIGSEHKRLHNGKRGKFAAYGPNGQFTTIHDNSDDEIPLKDGLNRPSSAAKKNERGITVQVNIDVESQEHNDSRPVWPKGSLRPKV</sequence>